<feature type="compositionally biased region" description="Polar residues" evidence="1">
    <location>
        <begin position="126"/>
        <end position="136"/>
    </location>
</feature>
<evidence type="ECO:0000256" key="2">
    <source>
        <dbReference type="SAM" id="Phobius"/>
    </source>
</evidence>
<keyword evidence="2" id="KW-0472">Membrane</keyword>
<feature type="region of interest" description="Disordered" evidence="1">
    <location>
        <begin position="92"/>
        <end position="136"/>
    </location>
</feature>
<gene>
    <name evidence="4" type="ORF">FOZ62_017972</name>
</gene>
<sequence length="519" mass="55779">MAQQARVGRRLSRLILATLLVVARQTALQTPRVVRMYLDVSISTPSVHAVDDILCGSEAEVLLHRALASWTRLPLDRVGLLHCIQLVTTTTTTASPSRSTSPTQRTTSSFSTTTTAVPSSSTLPSRTASTKKVADTTQPRVTTSAAASTWVKPVTVTCPTLAESKDLKVIMESTEDDANRYCVSVCGVGSWCKCDAAEGQPRICQHGLLQQCGYRLCDCSQFCGDRNGRRRLSASEQSQQLRYEGSVQFQVERPSHADRVLEVIRYNLSGLDNEINSGTQGGLVRPVVVPVLEVLDPSKPLTMNPDYLTTITATIYLEVLPQWQPSIMAAPLALAVKTFFRTRLARADVTVRSGVLVTARVNDTTPRAMTKLLIDQDGFLDAVRLALGPGVSVGHSFPSLLVYTDESSGSSPAPKDTAVKETTFTILLIVILTAATVGCAVACCVIFKIVAQYKRSGAPRDFELGKAGEIASSRADEETTLDTTSISYVLPARSITMSDTCLSFEGDTGTAAGTLSSYG</sequence>
<proteinExistence type="predicted"/>
<keyword evidence="2" id="KW-1133">Transmembrane helix</keyword>
<evidence type="ECO:0000313" key="4">
    <source>
        <dbReference type="EMBL" id="KAF4705553.1"/>
    </source>
</evidence>
<dbReference type="EMBL" id="JABANM010030861">
    <property type="protein sequence ID" value="KAF4705553.1"/>
    <property type="molecule type" value="Genomic_DNA"/>
</dbReference>
<reference evidence="4 5" key="1">
    <citation type="submission" date="2020-04" db="EMBL/GenBank/DDBJ databases">
        <title>Perkinsus olseni comparative genomics.</title>
        <authorList>
            <person name="Bogema D.R."/>
        </authorList>
    </citation>
    <scope>NUCLEOTIDE SEQUENCE [LARGE SCALE GENOMIC DNA]</scope>
    <source>
        <strain evidence="4">ATCC PRA-205</strain>
    </source>
</reference>
<evidence type="ECO:0000313" key="5">
    <source>
        <dbReference type="Proteomes" id="UP000574390"/>
    </source>
</evidence>
<organism evidence="4 5">
    <name type="scientific">Perkinsus olseni</name>
    <name type="common">Perkinsus atlanticus</name>
    <dbReference type="NCBI Taxonomy" id="32597"/>
    <lineage>
        <taxon>Eukaryota</taxon>
        <taxon>Sar</taxon>
        <taxon>Alveolata</taxon>
        <taxon>Perkinsozoa</taxon>
        <taxon>Perkinsea</taxon>
        <taxon>Perkinsida</taxon>
        <taxon>Perkinsidae</taxon>
        <taxon>Perkinsus</taxon>
    </lineage>
</organism>
<feature type="signal peptide" evidence="3">
    <location>
        <begin position="1"/>
        <end position="27"/>
    </location>
</feature>
<feature type="chain" id="PRO_5029585590" evidence="3">
    <location>
        <begin position="28"/>
        <end position="519"/>
    </location>
</feature>
<evidence type="ECO:0000256" key="1">
    <source>
        <dbReference type="SAM" id="MobiDB-lite"/>
    </source>
</evidence>
<name>A0A7J6QB26_PEROL</name>
<evidence type="ECO:0000256" key="3">
    <source>
        <dbReference type="SAM" id="SignalP"/>
    </source>
</evidence>
<dbReference type="AlphaFoldDB" id="A0A7J6QB26"/>
<feature type="transmembrane region" description="Helical" evidence="2">
    <location>
        <begin position="424"/>
        <end position="450"/>
    </location>
</feature>
<comment type="caution">
    <text evidence="4">The sequence shown here is derived from an EMBL/GenBank/DDBJ whole genome shotgun (WGS) entry which is preliminary data.</text>
</comment>
<protein>
    <submittedName>
        <fullName evidence="4">Uncharacterized protein</fullName>
    </submittedName>
</protein>
<keyword evidence="3" id="KW-0732">Signal</keyword>
<dbReference type="Proteomes" id="UP000574390">
    <property type="component" value="Unassembled WGS sequence"/>
</dbReference>
<feature type="compositionally biased region" description="Low complexity" evidence="1">
    <location>
        <begin position="92"/>
        <end position="125"/>
    </location>
</feature>
<accession>A0A7J6QB26</accession>
<keyword evidence="2" id="KW-0812">Transmembrane</keyword>